<dbReference type="PANTHER" id="PTHR43622">
    <property type="entry name" value="3-DEHYDROQUINATE SYNTHASE"/>
    <property type="match status" value="1"/>
</dbReference>
<dbReference type="PANTHER" id="PTHR43622:SF7">
    <property type="entry name" value="3-DEHYDROQUINATE SYNTHASE, CHLOROPLASTIC"/>
    <property type="match status" value="1"/>
</dbReference>
<evidence type="ECO:0000256" key="3">
    <source>
        <dbReference type="ARBA" id="ARBA00001947"/>
    </source>
</evidence>
<dbReference type="InterPro" id="IPR030963">
    <property type="entry name" value="DHQ_synth_fam"/>
</dbReference>
<evidence type="ECO:0000256" key="6">
    <source>
        <dbReference type="ARBA" id="ARBA00005412"/>
    </source>
</evidence>
<evidence type="ECO:0000256" key="18">
    <source>
        <dbReference type="HAMAP-Rule" id="MF_00110"/>
    </source>
</evidence>
<keyword evidence="16 18" id="KW-0456">Lyase</keyword>
<evidence type="ECO:0000256" key="12">
    <source>
        <dbReference type="ARBA" id="ARBA00022741"/>
    </source>
</evidence>
<keyword evidence="13 18" id="KW-0862">Zinc</keyword>
<keyword evidence="9 18" id="KW-0963">Cytoplasm</keyword>
<dbReference type="STRING" id="720554.Clocl_2012"/>
<evidence type="ECO:0000313" key="22">
    <source>
        <dbReference type="Proteomes" id="UP000005435"/>
    </source>
</evidence>
<evidence type="ECO:0000256" key="5">
    <source>
        <dbReference type="ARBA" id="ARBA00004661"/>
    </source>
</evidence>
<protein>
    <recommendedName>
        <fullName evidence="8 18">3-dehydroquinate synthase</fullName>
        <shortName evidence="18">DHQS</shortName>
        <ecNumber evidence="7 18">4.2.3.4</ecNumber>
    </recommendedName>
</protein>
<dbReference type="Proteomes" id="UP000005435">
    <property type="component" value="Chromosome"/>
</dbReference>
<evidence type="ECO:0000313" key="21">
    <source>
        <dbReference type="EMBL" id="AEV68611.1"/>
    </source>
</evidence>
<evidence type="ECO:0000256" key="4">
    <source>
        <dbReference type="ARBA" id="ARBA00004496"/>
    </source>
</evidence>
<evidence type="ECO:0000256" key="8">
    <source>
        <dbReference type="ARBA" id="ARBA00017684"/>
    </source>
</evidence>
<reference evidence="22" key="1">
    <citation type="submission" date="2011-12" db="EMBL/GenBank/DDBJ databases">
        <title>Complete sequence of Clostridium clariflavum DSM 19732.</title>
        <authorList>
            <consortium name="US DOE Joint Genome Institute"/>
            <person name="Lucas S."/>
            <person name="Han J."/>
            <person name="Lapidus A."/>
            <person name="Cheng J.-F."/>
            <person name="Goodwin L."/>
            <person name="Pitluck S."/>
            <person name="Peters L."/>
            <person name="Teshima H."/>
            <person name="Detter J.C."/>
            <person name="Han C."/>
            <person name="Tapia R."/>
            <person name="Land M."/>
            <person name="Hauser L."/>
            <person name="Kyrpides N."/>
            <person name="Ivanova N."/>
            <person name="Pagani I."/>
            <person name="Kitzmiller T."/>
            <person name="Lynd L."/>
            <person name="Izquierdo J."/>
            <person name="Woyke T."/>
        </authorList>
    </citation>
    <scope>NUCLEOTIDE SEQUENCE [LARGE SCALE GENOMIC DNA]</scope>
    <source>
        <strain evidence="22">DSM 19732 / NBRC 101661 / EBR45</strain>
    </source>
</reference>
<feature type="binding site" evidence="18">
    <location>
        <position position="151"/>
    </location>
    <ligand>
        <name>NAD(+)</name>
        <dbReference type="ChEBI" id="CHEBI:57540"/>
    </ligand>
</feature>
<evidence type="ECO:0000256" key="1">
    <source>
        <dbReference type="ARBA" id="ARBA00001393"/>
    </source>
</evidence>
<dbReference type="UniPathway" id="UPA00053">
    <property type="reaction ID" value="UER00085"/>
</dbReference>
<gene>
    <name evidence="18" type="primary">aroB</name>
    <name evidence="21" type="ordered locus">Clocl_2012</name>
</gene>
<evidence type="ECO:0000256" key="10">
    <source>
        <dbReference type="ARBA" id="ARBA00022605"/>
    </source>
</evidence>
<dbReference type="GO" id="GO:0009423">
    <property type="term" value="P:chorismate biosynthetic process"/>
    <property type="evidence" value="ECO:0007669"/>
    <property type="project" value="UniProtKB-UniRule"/>
</dbReference>
<evidence type="ECO:0000256" key="17">
    <source>
        <dbReference type="ARBA" id="ARBA00023285"/>
    </source>
</evidence>
<comment type="cofactor">
    <cofactor evidence="18">
        <name>Co(2+)</name>
        <dbReference type="ChEBI" id="CHEBI:48828"/>
    </cofactor>
    <cofactor evidence="18">
        <name>Zn(2+)</name>
        <dbReference type="ChEBI" id="CHEBI:29105"/>
    </cofactor>
    <text evidence="18">Binds 1 divalent metal cation per subunit. Can use either Co(2+) or Zn(2+).</text>
</comment>
<dbReference type="Pfam" id="PF01761">
    <property type="entry name" value="DHQ_synthase"/>
    <property type="match status" value="1"/>
</dbReference>
<keyword evidence="22" id="KW-1185">Reference proteome</keyword>
<feature type="binding site" evidence="18">
    <location>
        <position position="263"/>
    </location>
    <ligand>
        <name>Zn(2+)</name>
        <dbReference type="ChEBI" id="CHEBI:29105"/>
    </ligand>
</feature>
<dbReference type="GO" id="GO:0003856">
    <property type="term" value="F:3-dehydroquinate synthase activity"/>
    <property type="evidence" value="ECO:0007669"/>
    <property type="project" value="UniProtKB-UniRule"/>
</dbReference>
<feature type="binding site" evidence="18">
    <location>
        <position position="247"/>
    </location>
    <ligand>
        <name>Zn(2+)</name>
        <dbReference type="ChEBI" id="CHEBI:29105"/>
    </ligand>
</feature>
<dbReference type="GO" id="GO:0008652">
    <property type="term" value="P:amino acid biosynthetic process"/>
    <property type="evidence" value="ECO:0007669"/>
    <property type="project" value="UniProtKB-KW"/>
</dbReference>
<evidence type="ECO:0000259" key="20">
    <source>
        <dbReference type="Pfam" id="PF24621"/>
    </source>
</evidence>
<comment type="catalytic activity">
    <reaction evidence="1 18">
        <text>7-phospho-2-dehydro-3-deoxy-D-arabino-heptonate = 3-dehydroquinate + phosphate</text>
        <dbReference type="Rhea" id="RHEA:21968"/>
        <dbReference type="ChEBI" id="CHEBI:32364"/>
        <dbReference type="ChEBI" id="CHEBI:43474"/>
        <dbReference type="ChEBI" id="CHEBI:58394"/>
        <dbReference type="EC" id="4.2.3.4"/>
    </reaction>
</comment>
<dbReference type="SUPFAM" id="SSF56796">
    <property type="entry name" value="Dehydroquinate synthase-like"/>
    <property type="match status" value="1"/>
</dbReference>
<evidence type="ECO:0000256" key="14">
    <source>
        <dbReference type="ARBA" id="ARBA00023027"/>
    </source>
</evidence>
<comment type="cofactor">
    <cofactor evidence="3">
        <name>Zn(2+)</name>
        <dbReference type="ChEBI" id="CHEBI:29105"/>
    </cofactor>
</comment>
<evidence type="ECO:0000256" key="16">
    <source>
        <dbReference type="ARBA" id="ARBA00023239"/>
    </source>
</evidence>
<dbReference type="InterPro" id="IPR050071">
    <property type="entry name" value="Dehydroquinate_synthase"/>
</dbReference>
<dbReference type="HAMAP" id="MF_00110">
    <property type="entry name" value="DHQ_synthase"/>
    <property type="match status" value="1"/>
</dbReference>
<keyword evidence="15 18" id="KW-0057">Aromatic amino acid biosynthesis</keyword>
<comment type="function">
    <text evidence="18">Catalyzes the conversion of 3-deoxy-D-arabino-heptulosonate 7-phosphate (DAHP) to dehydroquinate (DHQ).</text>
</comment>
<proteinExistence type="inferred from homology"/>
<keyword evidence="11 18" id="KW-0479">Metal-binding</keyword>
<dbReference type="CDD" id="cd08195">
    <property type="entry name" value="DHQS"/>
    <property type="match status" value="1"/>
</dbReference>
<reference evidence="21 22" key="2">
    <citation type="journal article" date="2012" name="Stand. Genomic Sci.">
        <title>Complete Genome Sequence of Clostridium clariflavum DSM 19732.</title>
        <authorList>
            <person name="Izquierdo J.A."/>
            <person name="Goodwin L."/>
            <person name="Davenport K.W."/>
            <person name="Teshima H."/>
            <person name="Bruce D."/>
            <person name="Detter C."/>
            <person name="Tapia R."/>
            <person name="Han S."/>
            <person name="Land M."/>
            <person name="Hauser L."/>
            <person name="Jeffries C.D."/>
            <person name="Han J."/>
            <person name="Pitluck S."/>
            <person name="Nolan M."/>
            <person name="Chen A."/>
            <person name="Huntemann M."/>
            <person name="Mavromatis K."/>
            <person name="Mikhailova N."/>
            <person name="Liolios K."/>
            <person name="Woyke T."/>
            <person name="Lynd L.R."/>
        </authorList>
    </citation>
    <scope>NUCLEOTIDE SEQUENCE [LARGE SCALE GENOMIC DNA]</scope>
    <source>
        <strain evidence="22">DSM 19732 / NBRC 101661 / EBR45</strain>
    </source>
</reference>
<dbReference type="PIRSF" id="PIRSF001455">
    <property type="entry name" value="DHQ_synth"/>
    <property type="match status" value="1"/>
</dbReference>
<dbReference type="GO" id="GO:0046872">
    <property type="term" value="F:metal ion binding"/>
    <property type="evidence" value="ECO:0007669"/>
    <property type="project" value="UniProtKB-KW"/>
</dbReference>
<dbReference type="OrthoDB" id="9806583at2"/>
<evidence type="ECO:0000256" key="15">
    <source>
        <dbReference type="ARBA" id="ARBA00023141"/>
    </source>
</evidence>
<comment type="similarity">
    <text evidence="6 18">Belongs to the sugar phosphate cyclases superfamily. Dehydroquinate synthase family.</text>
</comment>
<dbReference type="GO" id="GO:0005737">
    <property type="term" value="C:cytoplasm"/>
    <property type="evidence" value="ECO:0007669"/>
    <property type="project" value="UniProtKB-SubCell"/>
</dbReference>
<comment type="pathway">
    <text evidence="5 18">Metabolic intermediate biosynthesis; chorismate biosynthesis; chorismate from D-erythrose 4-phosphate and phosphoenolpyruvate: step 2/7.</text>
</comment>
<feature type="binding site" evidence="18">
    <location>
        <begin position="129"/>
        <end position="130"/>
    </location>
    <ligand>
        <name>NAD(+)</name>
        <dbReference type="ChEBI" id="CHEBI:57540"/>
    </ligand>
</feature>
<dbReference type="FunFam" id="3.40.50.1970:FF:000007">
    <property type="entry name" value="Pentafunctional AROM polypeptide"/>
    <property type="match status" value="1"/>
</dbReference>
<dbReference type="InterPro" id="IPR016037">
    <property type="entry name" value="DHQ_synth_AroB"/>
</dbReference>
<keyword evidence="12 18" id="KW-0547">Nucleotide-binding</keyword>
<feature type="domain" description="3-dehydroquinate synthase N-terminal" evidence="19">
    <location>
        <begin position="67"/>
        <end position="179"/>
    </location>
</feature>
<dbReference type="Gene3D" id="3.40.50.1970">
    <property type="match status" value="1"/>
</dbReference>
<feature type="binding site" evidence="18">
    <location>
        <begin position="105"/>
        <end position="109"/>
    </location>
    <ligand>
        <name>NAD(+)</name>
        <dbReference type="ChEBI" id="CHEBI:57540"/>
    </ligand>
</feature>
<dbReference type="EMBL" id="CP003065">
    <property type="protein sequence ID" value="AEV68611.1"/>
    <property type="molecule type" value="Genomic_DNA"/>
</dbReference>
<evidence type="ECO:0000256" key="9">
    <source>
        <dbReference type="ARBA" id="ARBA00022490"/>
    </source>
</evidence>
<dbReference type="EC" id="4.2.3.4" evidence="7 18"/>
<dbReference type="InterPro" id="IPR056179">
    <property type="entry name" value="DHQS_C"/>
</dbReference>
<dbReference type="Gene3D" id="1.20.1090.10">
    <property type="entry name" value="Dehydroquinate synthase-like - alpha domain"/>
    <property type="match status" value="1"/>
</dbReference>
<dbReference type="Pfam" id="PF24621">
    <property type="entry name" value="DHQS_C"/>
    <property type="match status" value="1"/>
</dbReference>
<dbReference type="GO" id="GO:0000166">
    <property type="term" value="F:nucleotide binding"/>
    <property type="evidence" value="ECO:0007669"/>
    <property type="project" value="UniProtKB-KW"/>
</dbReference>
<dbReference type="NCBIfam" id="TIGR01357">
    <property type="entry name" value="aroB"/>
    <property type="match status" value="1"/>
</dbReference>
<comment type="subcellular location">
    <subcellularLocation>
        <location evidence="4 18">Cytoplasm</location>
    </subcellularLocation>
</comment>
<keyword evidence="17 18" id="KW-0170">Cobalt</keyword>
<comment type="caution">
    <text evidence="18">Lacks conserved residue(s) required for the propagation of feature annotation.</text>
</comment>
<evidence type="ECO:0000256" key="11">
    <source>
        <dbReference type="ARBA" id="ARBA00022723"/>
    </source>
</evidence>
<dbReference type="KEGG" id="ccl:Clocl_2012"/>
<feature type="domain" description="3-dehydroquinate synthase C-terminal" evidence="20">
    <location>
        <begin position="181"/>
        <end position="322"/>
    </location>
</feature>
<evidence type="ECO:0000256" key="7">
    <source>
        <dbReference type="ARBA" id="ARBA00013031"/>
    </source>
</evidence>
<accession>G8LW07</accession>
<dbReference type="AlphaFoldDB" id="G8LW07"/>
<dbReference type="RefSeq" id="WP_014255191.1">
    <property type="nucleotide sequence ID" value="NC_016627.1"/>
</dbReference>
<dbReference type="eggNOG" id="COG0337">
    <property type="taxonomic scope" value="Bacteria"/>
</dbReference>
<name>G8LW07_ACECE</name>
<dbReference type="InterPro" id="IPR030960">
    <property type="entry name" value="DHQS/DOIS_N"/>
</dbReference>
<evidence type="ECO:0000256" key="2">
    <source>
        <dbReference type="ARBA" id="ARBA00001911"/>
    </source>
</evidence>
<sequence>MIKLNINLNERSYPIYITTDYSDLKSSLDNAKINGKLVLITDSNVDKYQSQQCMDSLRKFEGEVFKYVIPAGEKSKNLDTIRDIYQYLISLKLDRNSTLVALGGGVVGDITGFAAATFLRGINFVQIPTSLLAQSDSSVGGKVGVDFNGSKNIIGAFYQPKFVYINVNTLRTLPKRELQAGLAEVVKHGIIQDAEFFDYIDYNVNKIFSFDESVLQYITKINCSIKGSVVEKDERESGLRANLNFGHTIGHAIETVMNFELLHGECVSLGMVAAFRMAQYLEMIESDLVDKVKNTLMKIGLPVKLENIDVDKVYNQMFYDKKIKGNKLTFILPRKKIGEVVQCTIDDEALIKRAIADLKE</sequence>
<evidence type="ECO:0000256" key="13">
    <source>
        <dbReference type="ARBA" id="ARBA00022833"/>
    </source>
</evidence>
<keyword evidence="10 18" id="KW-0028">Amino-acid biosynthesis</keyword>
<dbReference type="GO" id="GO:0009073">
    <property type="term" value="P:aromatic amino acid family biosynthetic process"/>
    <property type="evidence" value="ECO:0007669"/>
    <property type="project" value="UniProtKB-KW"/>
</dbReference>
<feature type="binding site" evidence="18">
    <location>
        <position position="184"/>
    </location>
    <ligand>
        <name>Zn(2+)</name>
        <dbReference type="ChEBI" id="CHEBI:29105"/>
    </ligand>
</feature>
<feature type="binding site" evidence="18">
    <location>
        <position position="142"/>
    </location>
    <ligand>
        <name>NAD(+)</name>
        <dbReference type="ChEBI" id="CHEBI:57540"/>
    </ligand>
</feature>
<dbReference type="HOGENOM" id="CLU_001201_0_2_9"/>
<feature type="binding site" evidence="18">
    <location>
        <begin position="169"/>
        <end position="172"/>
    </location>
    <ligand>
        <name>NAD(+)</name>
        <dbReference type="ChEBI" id="CHEBI:57540"/>
    </ligand>
</feature>
<evidence type="ECO:0000259" key="19">
    <source>
        <dbReference type="Pfam" id="PF01761"/>
    </source>
</evidence>
<organism evidence="21 22">
    <name type="scientific">Acetivibrio clariflavus (strain DSM 19732 / NBRC 101661 / EBR45)</name>
    <name type="common">Clostridium clariflavum</name>
    <dbReference type="NCBI Taxonomy" id="720554"/>
    <lineage>
        <taxon>Bacteria</taxon>
        <taxon>Bacillati</taxon>
        <taxon>Bacillota</taxon>
        <taxon>Clostridia</taxon>
        <taxon>Eubacteriales</taxon>
        <taxon>Oscillospiraceae</taxon>
        <taxon>Acetivibrio</taxon>
    </lineage>
</organism>
<keyword evidence="14 18" id="KW-0520">NAD</keyword>
<comment type="cofactor">
    <cofactor evidence="2 18">
        <name>NAD(+)</name>
        <dbReference type="ChEBI" id="CHEBI:57540"/>
    </cofactor>
</comment>